<feature type="domain" description="BTB" evidence="1">
    <location>
        <begin position="2527"/>
        <end position="2599"/>
    </location>
</feature>
<dbReference type="GO" id="GO:0030544">
    <property type="term" value="F:Hsp70 protein binding"/>
    <property type="evidence" value="ECO:0007669"/>
    <property type="project" value="TreeGrafter"/>
</dbReference>
<dbReference type="PROSITE" id="PS50097">
    <property type="entry name" value="BTB"/>
    <property type="match status" value="1"/>
</dbReference>
<name>A0A8H4W018_9HELO</name>
<dbReference type="OrthoDB" id="1262810at2759"/>
<dbReference type="Proteomes" id="UP000566819">
    <property type="component" value="Unassembled WGS sequence"/>
</dbReference>
<dbReference type="NCBIfam" id="NF047352">
    <property type="entry name" value="P_loop_sacsin"/>
    <property type="match status" value="1"/>
</dbReference>
<dbReference type="InterPro" id="IPR052972">
    <property type="entry name" value="Sacsin_chaperone_reg"/>
</dbReference>
<protein>
    <recommendedName>
        <fullName evidence="1">BTB domain-containing protein</fullName>
    </recommendedName>
</protein>
<accession>A0A8H4W018</accession>
<dbReference type="InterPro" id="IPR011333">
    <property type="entry name" value="SKP1/BTB/POZ_sf"/>
</dbReference>
<reference evidence="2 3" key="1">
    <citation type="submission" date="2020-03" db="EMBL/GenBank/DDBJ databases">
        <title>Draft Genome Sequence of Cudoniella acicularis.</title>
        <authorList>
            <person name="Buettner E."/>
            <person name="Kellner H."/>
        </authorList>
    </citation>
    <scope>NUCLEOTIDE SEQUENCE [LARGE SCALE GENOMIC DNA]</scope>
    <source>
        <strain evidence="2 3">DSM 108380</strain>
    </source>
</reference>
<comment type="caution">
    <text evidence="2">The sequence shown here is derived from an EMBL/GenBank/DDBJ whole genome shotgun (WGS) entry which is preliminary data.</text>
</comment>
<gene>
    <name evidence="2" type="ORF">G7Y89_g11535</name>
</gene>
<proteinExistence type="predicted"/>
<organism evidence="2 3">
    <name type="scientific">Cudoniella acicularis</name>
    <dbReference type="NCBI Taxonomy" id="354080"/>
    <lineage>
        <taxon>Eukaryota</taxon>
        <taxon>Fungi</taxon>
        <taxon>Dikarya</taxon>
        <taxon>Ascomycota</taxon>
        <taxon>Pezizomycotina</taxon>
        <taxon>Leotiomycetes</taxon>
        <taxon>Helotiales</taxon>
        <taxon>Tricladiaceae</taxon>
        <taxon>Cudoniella</taxon>
    </lineage>
</organism>
<dbReference type="InterPro" id="IPR000210">
    <property type="entry name" value="BTB/POZ_dom"/>
</dbReference>
<dbReference type="Pfam" id="PF25794">
    <property type="entry name" value="SACS"/>
    <property type="match status" value="2"/>
</dbReference>
<dbReference type="Gene3D" id="3.30.710.10">
    <property type="entry name" value="Potassium Channel Kv1.1, Chain A"/>
    <property type="match status" value="1"/>
</dbReference>
<dbReference type="Pfam" id="PF00651">
    <property type="entry name" value="BTB"/>
    <property type="match status" value="1"/>
</dbReference>
<dbReference type="SUPFAM" id="SSF54695">
    <property type="entry name" value="POZ domain"/>
    <property type="match status" value="1"/>
</dbReference>
<evidence type="ECO:0000259" key="1">
    <source>
        <dbReference type="PROSITE" id="PS50097"/>
    </source>
</evidence>
<dbReference type="InterPro" id="IPR036890">
    <property type="entry name" value="HATPase_C_sf"/>
</dbReference>
<sequence>MVPQPIADNSQVQSLTVALKNICRDYPAGSTVLRELLQNADDAGATIVRFFLDDTSYPTDQLLDPELAKYQGPALLAYNNASFTDKDFNNLRRLGDSKKIEDGLTTGKFGRGFNSVYNWTDSPSIVSRERLLILDPHQEWSTGGPVAVVNHLDRSFAGTVIRIPLRTAYQAERSQISDRHTTFPEVLQVLENSASELKDGGLLFMRNIEKLEFISTSGFSISIEIATGAGDLHMHKTKILNAVKTSLSTAQNSFDHSFEAHVKYTCREHSTQTSFVLHHSIGASRVESGLSSWAERQKLVPWVAIAAQLPAEIADNSNGLLFTVLPLPISSSQPVHIHGLFSLAPDRARLHHHRDASTQDPFPAKWNELLLGNLVPLAWTRLLTKVAQLYPNQSAFEIWPRVINGTQNSLNAAMDNFLKILNQKALPLWPTDTGYVAMKDGFLATGQESGPLRDALRHAKVPVVYVPQALQYKTSQLYPNRVLSPNHLYSFLKRSNRIKLCDQQTKHQILEYLVSQRGFLDYGGLEIFPFEDGAYRSIQGTSAYVHRNDSEKDLFKLDKTHTLDLDKLSSTSRGYLIAGCDSPRLVHPSIRYRSAVDFGTYFKNITFQNVLQNEDMTVLNPDAAAFVPKAWDWICDRGINISNDNISSLWLLPLTNGTFRKIKPLSPSSKVLYASEGELGGLTRKLSARCPSTSPALLRLGPGGLGPRSISNLTKDRQTMARLFIDDAENVVHFTSWLNQVHQVVNEAIDEEKHLLAKLIAMRISSLSLDAESAKIADSLRPLSIFRKVSWSGGHETKPVWTWTSLNAYPKPVGVGYLAPIPDISGHQFLDTTRTSHAGEILQKLRLVTYREIGSIIQDFVIPAWADGQEWTNSCKEQVSALILMQSSCLNGSARAKLRTLPIIPVGMINGKKTSNFAAPSFLINPLSQDLLKLHFSDEEVLPDAKFFENHGAAIKGCDLKGTLDEDLLLLRVRVYASGKYPAGEVEKRCKQLFKLPCPLRPKAENHQDSELCLLKWLPVRDTNGDLVLKSPNECRGQSDRLLVGSHVPTLGMSISRLWESRLGWDVRINNKTLLAQLRFGVDQKDRKIVDAVLGYIFHNRQAEELAEELLGISCVRIHDGSYSIPSKAFRPTMDRSINCGGLRPYLGNVDTSFWDNHKQLFSKIGVREKPGPLDLIEVQKQLEAKLPLDESDVSVAIEVANIASHFSRDSVRDLKVLTDLGSFCSISEINFDDIGLAYSKEGISLVHPGIPRTSINRLLIEPLSERILKEGLNIEDIDEEDFDQKEKVTTRIADTLDRYRVEATFKEYLANADDTRGATGVSWLLDDRTHQCRTLLTPELKNFQGPSLLVHNDGVFSEEDFNGFKNVGEGSKAKNKGTIGQFGRGSQTMYHWTDVPMILSGKFLLILDPQQQVLPMNRLKGKRRPGMKIPLSKLKISCPDQLAPFHGLWDYKQGLDTYPGTIFRFPLRSPKSNSCLRSTQRDLNTEEARELLSHYFDEARISLLFLRRIISIDFKVHGDESFGWSVCKPSSDEDEEGSFSKRVVCSYDKNEGSGPVLSGKDKWWVAVEDLEVATKDLPYIPRREMKSVECGMAALISSTPSTPNLVLPTPKPRIFNVLPLPLPMLSDLPVHFHATFLLTGDRQSLALGNHGTQSQESAWNNYLLSNALPKLYLSFLEDLGREIRQGVLDFWPEQNISAGEYSKLLCSSFWMNVPKSSCRLFPKTRLPSKSTRRQPAELYDIQNSIFDFLPEEQSEMLAPLLMALNVKLVRHIPSKIAKDLQQVPNLKIISGPLLRGLFKSEDGRSCLIEEMSQNKSMLVLLLKLIIPIEGDPADLDGCHIVPLADGTLGTLKLMASECSDTTFHIASNEELELFNFASKIIISPDFANAFGIVLQSGRFNIAQLQCCHIGNLLAMRPSVSNPNEDVDRWLTAFWKYWNKTKSSTVKLSELRTEGTAIFRAKYNDTEMYADPKHLEVFSAVIEPKNKGHQKLCSKIPGLYRFDHRFMPKSYQMDEESLHKSNSFYRFIKSIRDLATRNGMTLGEFIEIHLGQEDMKILSALLILHVPDENLAMYHHQFSDALKSIRLWPTCSLNSSNQLVSAEDAFIAERRFLVPWMKDYSRFIDPKFAEGPRNMNCLMVLGVKKLPPKTLLKDYILPMPSSLSKENLKFYEALIEAVSQIYKPDLVDFLRHSIIAVDGVSNLDRSSNFFDHQDQIFIAAFRHEGMTRFLHGDVHRFRRFWLNVGLRHRKNGFVEAGDYLQCLHVLSQRLGPKNSRNDRELKKDVDKVLSVLTDPNQSVQKLHSRWEEISKQSVFPPKSFFGVEPTYRRDFMISLSAKHPILNLSQLISQDHVAVCWSQTPFSDHQPTREVFNCVAGNGRPKIDMVWRHLQHLKNLSQSLKHRQVPDFLSDLHHTYEYLQEHLGDSTVSFNLQSSDVWLNLNTLEPGYVLVDEIVSSWQRIDTLVLSSSCDAGPVKAVRESLMRYEKLLRGLGCNSIIYPTVERPKLHIGHSVSKSLQKLRKEGKLLDITYMTEDRQIQAHRIVLAAVSEKCAHQFNPRWAQEDVITYNEDNDPENFLSYHTLSTMINYAYEDEVDWSEIEVSESDSTEIKELKLDMLLDLLKGADSWLIPALKSQVEDKILIAGKIFVNLKNVVAVLARVEEANALNVAKMCKEFIERNRAAVENAHSS</sequence>
<dbReference type="Gene3D" id="3.30.565.10">
    <property type="entry name" value="Histidine kinase-like ATPase, C-terminal domain"/>
    <property type="match status" value="1"/>
</dbReference>
<dbReference type="InterPro" id="IPR058210">
    <property type="entry name" value="SACS/Nov_dom"/>
</dbReference>
<dbReference type="SMART" id="SM00225">
    <property type="entry name" value="BTB"/>
    <property type="match status" value="1"/>
</dbReference>
<keyword evidence="3" id="KW-1185">Reference proteome</keyword>
<dbReference type="SUPFAM" id="SSF55874">
    <property type="entry name" value="ATPase domain of HSP90 chaperone/DNA topoisomerase II/histidine kinase"/>
    <property type="match status" value="2"/>
</dbReference>
<evidence type="ECO:0000313" key="3">
    <source>
        <dbReference type="Proteomes" id="UP000566819"/>
    </source>
</evidence>
<evidence type="ECO:0000313" key="2">
    <source>
        <dbReference type="EMBL" id="KAF4626625.1"/>
    </source>
</evidence>
<dbReference type="PANTHER" id="PTHR15600">
    <property type="entry name" value="SACSIN"/>
    <property type="match status" value="1"/>
</dbReference>
<dbReference type="EMBL" id="JAAMPI010001118">
    <property type="protein sequence ID" value="KAF4626625.1"/>
    <property type="molecule type" value="Genomic_DNA"/>
</dbReference>
<dbReference type="PANTHER" id="PTHR15600:SF42">
    <property type="entry name" value="SACSIN"/>
    <property type="match status" value="1"/>
</dbReference>